<keyword evidence="1" id="KW-1133">Transmembrane helix</keyword>
<feature type="transmembrane region" description="Helical" evidence="1">
    <location>
        <begin position="36"/>
        <end position="56"/>
    </location>
</feature>
<gene>
    <name evidence="2" type="ORF">VISI1226_13663</name>
</gene>
<protein>
    <recommendedName>
        <fullName evidence="4">Holin</fullName>
    </recommendedName>
</protein>
<keyword evidence="1" id="KW-0472">Membrane</keyword>
<comment type="caution">
    <text evidence="2">The sequence shown here is derived from an EMBL/GenBank/DDBJ whole genome shotgun (WGS) entry which is preliminary data.</text>
</comment>
<evidence type="ECO:0000313" key="2">
    <source>
        <dbReference type="EMBL" id="EGA69573.1"/>
    </source>
</evidence>
<dbReference type="eggNOG" id="ENOG5031NRR">
    <property type="taxonomic scope" value="Bacteria"/>
</dbReference>
<organism evidence="2 3">
    <name type="scientific">Vibrio sinaloensis DSM 21326</name>
    <dbReference type="NCBI Taxonomy" id="945550"/>
    <lineage>
        <taxon>Bacteria</taxon>
        <taxon>Pseudomonadati</taxon>
        <taxon>Pseudomonadota</taxon>
        <taxon>Gammaproteobacteria</taxon>
        <taxon>Vibrionales</taxon>
        <taxon>Vibrionaceae</taxon>
        <taxon>Vibrio</taxon>
        <taxon>Vibrio oreintalis group</taxon>
    </lineage>
</organism>
<dbReference type="GeneID" id="95569934"/>
<dbReference type="Proteomes" id="UP000006228">
    <property type="component" value="Unassembled WGS sequence"/>
</dbReference>
<proteinExistence type="predicted"/>
<evidence type="ECO:0008006" key="4">
    <source>
        <dbReference type="Google" id="ProtNLM"/>
    </source>
</evidence>
<dbReference type="EMBL" id="AEVT01000076">
    <property type="protein sequence ID" value="EGA69573.1"/>
    <property type="molecule type" value="Genomic_DNA"/>
</dbReference>
<keyword evidence="1" id="KW-0812">Transmembrane</keyword>
<dbReference type="RefSeq" id="WP_008078099.1">
    <property type="nucleotide sequence ID" value="NZ_AEVT01000076.1"/>
</dbReference>
<evidence type="ECO:0000256" key="1">
    <source>
        <dbReference type="SAM" id="Phobius"/>
    </source>
</evidence>
<dbReference type="AlphaFoldDB" id="E8M8M8"/>
<sequence>MLERSTMKGLALIGSVVAAVTGYGHLFSVEVTSQGVNFGGAVGLAIPAALGVWEAIPDKWKPSRDSEKVGGLDGKCPH</sequence>
<evidence type="ECO:0000313" key="3">
    <source>
        <dbReference type="Proteomes" id="UP000006228"/>
    </source>
</evidence>
<dbReference type="OrthoDB" id="5880412at2"/>
<accession>E8M8M8</accession>
<name>E8M8M8_PHOS4</name>
<reference evidence="2 3" key="1">
    <citation type="journal article" date="2012" name="Int. J. Syst. Evol. Microbiol.">
        <title>Vibrio caribbeanicus sp. nov., isolated from the marine sponge Scleritoderma cyanea.</title>
        <authorList>
            <person name="Hoffmann M."/>
            <person name="Monday S.R."/>
            <person name="Allard M.W."/>
            <person name="Strain E.A."/>
            <person name="Whittaker P."/>
            <person name="Naum M."/>
            <person name="McCarthy P.J."/>
            <person name="Lopez J.V."/>
            <person name="Fischer M."/>
            <person name="Brown E.W."/>
        </authorList>
    </citation>
    <scope>NUCLEOTIDE SEQUENCE [LARGE SCALE GENOMIC DNA]</scope>
    <source>
        <strain evidence="3">DSMZ 21326</strain>
    </source>
</reference>